<evidence type="ECO:0000313" key="2">
    <source>
        <dbReference type="Proteomes" id="UP000192276"/>
    </source>
</evidence>
<sequence length="644" mass="72908">MLSICNFGIVEAKGSNNLYLKTIMLMPRIACRIAIVTMLALSVFTTTAQSRWTEIPGIDLSKFKPSDFTDQELDIPYYLKHFHTFANSVTETGADKGFINIHVWRSPNDNKPYNARIMENILSLAWFYCTNRPWNIYYSSPALRVRLEAALSFWCRIQHTDGRFSEYGALKWNLPATAFATKFMGETLRLLKAGPPIDAAVLQNTIDADRKAIMAVLTMEDLYQHGRNYSNQYTNVWAGALAYLSLFPDADISKLLPERIKRSASDFQSPAGFFYEAGGTDFGYNFNTHHSNLWMAYHYSRGTPLAGSFIEEEKRFYNWIGYNAVPEPGSIYFTINRAIEMRQKATTTMSYFTISPLGEAVEGIRAFNLNSEEKQKAIAGARKKLEENWPNVPPLAPGEFSTFSPYAFLHRSHFQWYPSPQQKEAAYKKLPYIKSDKFIHQKMDSRQPTVFTYVRQPGYYACFNSGPRLKPQQRYGIGLLWHPKAGSFLQSQTDTENAAWGTKPESGKLFEADTLNAIFSINNKTIEPAPGNRDLKAGTLMISYALGNDGKKSIAFKEKNIIIEVQHRGRFTEYIPLLLNSTDSVQLISPGKVILQKAGESITILYNAAAKADLEETTLRAGKQRVVVLNLESNDSISYSFNMD</sequence>
<gene>
    <name evidence="1" type="ORF">A4R26_01990</name>
</gene>
<dbReference type="AlphaFoldDB" id="A0A1V9GD95"/>
<evidence type="ECO:0000313" key="1">
    <source>
        <dbReference type="EMBL" id="OQP68593.1"/>
    </source>
</evidence>
<name>A0A1V9GD95_9BACT</name>
<organism evidence="1 2">
    <name type="scientific">Niastella populi</name>
    <dbReference type="NCBI Taxonomy" id="550983"/>
    <lineage>
        <taxon>Bacteria</taxon>
        <taxon>Pseudomonadati</taxon>
        <taxon>Bacteroidota</taxon>
        <taxon>Chitinophagia</taxon>
        <taxon>Chitinophagales</taxon>
        <taxon>Chitinophagaceae</taxon>
        <taxon>Niastella</taxon>
    </lineage>
</organism>
<keyword evidence="2" id="KW-1185">Reference proteome</keyword>
<proteinExistence type="predicted"/>
<dbReference type="EMBL" id="LWBP01000001">
    <property type="protein sequence ID" value="OQP68593.1"/>
    <property type="molecule type" value="Genomic_DNA"/>
</dbReference>
<comment type="caution">
    <text evidence="1">The sequence shown here is derived from an EMBL/GenBank/DDBJ whole genome shotgun (WGS) entry which is preliminary data.</text>
</comment>
<dbReference type="Proteomes" id="UP000192276">
    <property type="component" value="Unassembled WGS sequence"/>
</dbReference>
<reference evidence="2" key="1">
    <citation type="submission" date="2016-04" db="EMBL/GenBank/DDBJ databases">
        <authorList>
            <person name="Chen L."/>
            <person name="Zhuang W."/>
            <person name="Wang G."/>
        </authorList>
    </citation>
    <scope>NUCLEOTIDE SEQUENCE [LARGE SCALE GENOMIC DNA]</scope>
    <source>
        <strain evidence="2">208</strain>
    </source>
</reference>
<accession>A0A1V9GD95</accession>
<protein>
    <submittedName>
        <fullName evidence="1">Uncharacterized protein</fullName>
    </submittedName>
</protein>